<feature type="domain" description="Cupin type-1" evidence="2">
    <location>
        <begin position="68"/>
        <end position="132"/>
    </location>
</feature>
<evidence type="ECO:0000313" key="4">
    <source>
        <dbReference type="Proteomes" id="UP000035760"/>
    </source>
</evidence>
<comment type="caution">
    <text evidence="3">The sequence shown here is derived from an EMBL/GenBank/DDBJ whole genome shotgun (WGS) entry which is preliminary data.</text>
</comment>
<dbReference type="InterPro" id="IPR014710">
    <property type="entry name" value="RmlC-like_jellyroll"/>
</dbReference>
<proteinExistence type="predicted"/>
<reference evidence="3" key="1">
    <citation type="submission" date="2013-07" db="EMBL/GenBank/DDBJ databases">
        <authorList>
            <person name="McIlroy S."/>
        </authorList>
    </citation>
    <scope>NUCLEOTIDE SEQUENCE [LARGE SCALE GENOMIC DNA]</scope>
    <source>
        <strain evidence="3">Run_A_D11</strain>
    </source>
</reference>
<dbReference type="CDD" id="cd06989">
    <property type="entry name" value="cupin_DRT102"/>
    <property type="match status" value="1"/>
</dbReference>
<accession>W6MEH0</accession>
<keyword evidence="1" id="KW-0732">Signal</keyword>
<dbReference type="EMBL" id="CBTJ020000113">
    <property type="protein sequence ID" value="CDI04598.1"/>
    <property type="molecule type" value="Genomic_DNA"/>
</dbReference>
<feature type="signal peptide" evidence="1">
    <location>
        <begin position="1"/>
        <end position="27"/>
    </location>
</feature>
<dbReference type="SUPFAM" id="SSF51182">
    <property type="entry name" value="RmlC-like cupins"/>
    <property type="match status" value="1"/>
</dbReference>
<dbReference type="Pfam" id="PF00190">
    <property type="entry name" value="Cupin_1"/>
    <property type="match status" value="1"/>
</dbReference>
<dbReference type="Proteomes" id="UP000035760">
    <property type="component" value="Unassembled WGS sequence"/>
</dbReference>
<evidence type="ECO:0000259" key="2">
    <source>
        <dbReference type="Pfam" id="PF00190"/>
    </source>
</evidence>
<evidence type="ECO:0000256" key="1">
    <source>
        <dbReference type="SAM" id="SignalP"/>
    </source>
</evidence>
<dbReference type="AlphaFoldDB" id="W6MEH0"/>
<protein>
    <recommendedName>
        <fullName evidence="2">Cupin type-1 domain-containing protein</fullName>
    </recommendedName>
</protein>
<evidence type="ECO:0000313" key="3">
    <source>
        <dbReference type="EMBL" id="CDI04598.1"/>
    </source>
</evidence>
<dbReference type="Gene3D" id="2.60.120.10">
    <property type="entry name" value="Jelly Rolls"/>
    <property type="match status" value="1"/>
</dbReference>
<name>W6MEH0_9GAMM</name>
<keyword evidence="4" id="KW-1185">Reference proteome</keyword>
<dbReference type="InterPro" id="IPR006045">
    <property type="entry name" value="Cupin_1"/>
</dbReference>
<organism evidence="3 4">
    <name type="scientific">Candidatus Competibacter denitrificans Run_A_D11</name>
    <dbReference type="NCBI Taxonomy" id="1400863"/>
    <lineage>
        <taxon>Bacteria</taxon>
        <taxon>Pseudomonadati</taxon>
        <taxon>Pseudomonadota</taxon>
        <taxon>Gammaproteobacteria</taxon>
        <taxon>Candidatus Competibacteraceae</taxon>
        <taxon>Candidatus Competibacter</taxon>
    </lineage>
</organism>
<feature type="chain" id="PRO_5004878295" description="Cupin type-1 domain-containing protein" evidence="1">
    <location>
        <begin position="28"/>
        <end position="151"/>
    </location>
</feature>
<dbReference type="RefSeq" id="WP_053085450.1">
    <property type="nucleotide sequence ID" value="NZ_CBTJ020000113.1"/>
</dbReference>
<sequence length="151" mass="16281">MRLLRTKLVLMALILAITSSLFTRAVADDGLLTPILPDALHWIDAPGGLPLQAVWILGAESKPEPYLIRVQLKAGGHIPPHTHPDARNSTVLSGTLYVGFGASFDESTLVAIPTGAVYVAPAQVPHFLMAKEEVLYQEAGMGPTKTMFLKR</sequence>
<gene>
    <name evidence="3" type="ORF">BN873_p10042</name>
</gene>
<dbReference type="InterPro" id="IPR011051">
    <property type="entry name" value="RmlC_Cupin_sf"/>
</dbReference>
<reference evidence="3" key="2">
    <citation type="submission" date="2014-03" db="EMBL/GenBank/DDBJ databases">
        <title>Candidatus Competibacter-lineage genomes retrieved from metagenomes reveal functional metabolic diversity.</title>
        <authorList>
            <person name="McIlroy S.J."/>
            <person name="Albertsen M."/>
            <person name="Andresen E.K."/>
            <person name="Saunders A.M."/>
            <person name="Kristiansen R."/>
            <person name="Stokholm-Bjerregaard M."/>
            <person name="Nielsen K.L."/>
            <person name="Nielsen P.H."/>
        </authorList>
    </citation>
    <scope>NUCLEOTIDE SEQUENCE</scope>
    <source>
        <strain evidence="3">Run_A_D11</strain>
    </source>
</reference>